<dbReference type="Pfam" id="PF08241">
    <property type="entry name" value="Methyltransf_11"/>
    <property type="match status" value="1"/>
</dbReference>
<gene>
    <name evidence="2" type="ORF">AVDCRST_MAG13-192</name>
</gene>
<dbReference type="Gene3D" id="3.40.50.150">
    <property type="entry name" value="Vaccinia Virus protein VP39"/>
    <property type="match status" value="1"/>
</dbReference>
<sequence length="118" mass="13020">MTPVLHAATERILASLPDTARVLDVGGWAAPFNRADWVMDVMPFESRGGGGSYGPAFERFSARTWVQRDACARDPWPFADDQFDFALCVGTLEEVRDPVGICRELSRVARAGYVEVPT</sequence>
<reference evidence="2" key="1">
    <citation type="submission" date="2020-02" db="EMBL/GenBank/DDBJ databases">
        <authorList>
            <person name="Meier V. D."/>
        </authorList>
    </citation>
    <scope>NUCLEOTIDE SEQUENCE</scope>
    <source>
        <strain evidence="2">AVDCRST_MAG13</strain>
    </source>
</reference>
<evidence type="ECO:0000313" key="2">
    <source>
        <dbReference type="EMBL" id="CAA9467794.1"/>
    </source>
</evidence>
<dbReference type="EMBL" id="CADCVO010000032">
    <property type="protein sequence ID" value="CAA9467794.1"/>
    <property type="molecule type" value="Genomic_DNA"/>
</dbReference>
<evidence type="ECO:0000259" key="1">
    <source>
        <dbReference type="Pfam" id="PF08241"/>
    </source>
</evidence>
<dbReference type="SUPFAM" id="SSF53335">
    <property type="entry name" value="S-adenosyl-L-methionine-dependent methyltransferases"/>
    <property type="match status" value="1"/>
</dbReference>
<accession>A0A6J4RJH4</accession>
<organism evidence="2">
    <name type="scientific">uncultured Solirubrobacteraceae bacterium</name>
    <dbReference type="NCBI Taxonomy" id="1162706"/>
    <lineage>
        <taxon>Bacteria</taxon>
        <taxon>Bacillati</taxon>
        <taxon>Actinomycetota</taxon>
        <taxon>Thermoleophilia</taxon>
        <taxon>Solirubrobacterales</taxon>
        <taxon>Solirubrobacteraceae</taxon>
        <taxon>environmental samples</taxon>
    </lineage>
</organism>
<proteinExistence type="predicted"/>
<feature type="non-terminal residue" evidence="2">
    <location>
        <position position="118"/>
    </location>
</feature>
<dbReference type="AlphaFoldDB" id="A0A6J4RJH4"/>
<dbReference type="GO" id="GO:0008757">
    <property type="term" value="F:S-adenosylmethionine-dependent methyltransferase activity"/>
    <property type="evidence" value="ECO:0007669"/>
    <property type="project" value="InterPro"/>
</dbReference>
<dbReference type="InterPro" id="IPR013216">
    <property type="entry name" value="Methyltransf_11"/>
</dbReference>
<dbReference type="InterPro" id="IPR029063">
    <property type="entry name" value="SAM-dependent_MTases_sf"/>
</dbReference>
<protein>
    <recommendedName>
        <fullName evidence="1">Methyltransferase type 11 domain-containing protein</fullName>
    </recommendedName>
</protein>
<name>A0A6J4RJH4_9ACTN</name>
<feature type="domain" description="Methyltransferase type 11" evidence="1">
    <location>
        <begin position="65"/>
        <end position="112"/>
    </location>
</feature>